<proteinExistence type="predicted"/>
<reference evidence="3 4" key="1">
    <citation type="journal article" date="2018" name="Mol. Biol. Evol.">
        <title>Broad Genomic Sampling Reveals a Smut Pathogenic Ancestry of the Fungal Clade Ustilaginomycotina.</title>
        <authorList>
            <person name="Kijpornyongpan T."/>
            <person name="Mondo S.J."/>
            <person name="Barry K."/>
            <person name="Sandor L."/>
            <person name="Lee J."/>
            <person name="Lipzen A."/>
            <person name="Pangilinan J."/>
            <person name="LaButti K."/>
            <person name="Hainaut M."/>
            <person name="Henrissat B."/>
            <person name="Grigoriev I.V."/>
            <person name="Spatafora J.W."/>
            <person name="Aime M.C."/>
        </authorList>
    </citation>
    <scope>NUCLEOTIDE SEQUENCE [LARGE SCALE GENOMIC DNA]</scope>
    <source>
        <strain evidence="3 4">MCA 3645</strain>
    </source>
</reference>
<feature type="region of interest" description="Disordered" evidence="1">
    <location>
        <begin position="94"/>
        <end position="113"/>
    </location>
</feature>
<gene>
    <name evidence="3" type="ORF">BCV70DRAFT_29576</name>
</gene>
<dbReference type="Proteomes" id="UP000246740">
    <property type="component" value="Unassembled WGS sequence"/>
</dbReference>
<keyword evidence="2" id="KW-0812">Transmembrane</keyword>
<evidence type="ECO:0000313" key="4">
    <source>
        <dbReference type="Proteomes" id="UP000246740"/>
    </source>
</evidence>
<name>A0A317XN86_9BASI</name>
<protein>
    <submittedName>
        <fullName evidence="3">Uncharacterized protein</fullName>
    </submittedName>
</protein>
<feature type="transmembrane region" description="Helical" evidence="2">
    <location>
        <begin position="12"/>
        <end position="45"/>
    </location>
</feature>
<dbReference type="InParanoid" id="A0A317XN86"/>
<sequence>MRHHGSIGLVRLCRVLHVVGSLFCAVTVVVAGDATAAIVVLVAGVRCQVASVGSTSGVVCRGWTAASGVGIICSDAVVRLLVLVANEILVIGASHPPHTGRRRDRRRRRGSPF</sequence>
<accession>A0A317XN86</accession>
<dbReference type="AlphaFoldDB" id="A0A317XN86"/>
<organism evidence="3 4">
    <name type="scientific">Testicularia cyperi</name>
    <dbReference type="NCBI Taxonomy" id="1882483"/>
    <lineage>
        <taxon>Eukaryota</taxon>
        <taxon>Fungi</taxon>
        <taxon>Dikarya</taxon>
        <taxon>Basidiomycota</taxon>
        <taxon>Ustilaginomycotina</taxon>
        <taxon>Ustilaginomycetes</taxon>
        <taxon>Ustilaginales</taxon>
        <taxon>Anthracoideaceae</taxon>
        <taxon>Testicularia</taxon>
    </lineage>
</organism>
<evidence type="ECO:0000256" key="2">
    <source>
        <dbReference type="SAM" id="Phobius"/>
    </source>
</evidence>
<keyword evidence="2" id="KW-1133">Transmembrane helix</keyword>
<dbReference type="EMBL" id="KZ819197">
    <property type="protein sequence ID" value="PWY98858.1"/>
    <property type="molecule type" value="Genomic_DNA"/>
</dbReference>
<keyword evidence="4" id="KW-1185">Reference proteome</keyword>
<feature type="compositionally biased region" description="Basic residues" evidence="1">
    <location>
        <begin position="98"/>
        <end position="113"/>
    </location>
</feature>
<evidence type="ECO:0000256" key="1">
    <source>
        <dbReference type="SAM" id="MobiDB-lite"/>
    </source>
</evidence>
<evidence type="ECO:0000313" key="3">
    <source>
        <dbReference type="EMBL" id="PWY98858.1"/>
    </source>
</evidence>
<keyword evidence="2" id="KW-0472">Membrane</keyword>